<reference evidence="2" key="3">
    <citation type="submission" date="2025-09" db="UniProtKB">
        <authorList>
            <consortium name="Ensembl"/>
        </authorList>
    </citation>
    <scope>IDENTIFICATION</scope>
</reference>
<sequence>MNPAHIRKVALCAHRPHGCGPVRSPRRSHGTAAHVMCGLSAESRPAHRVLTLRPRTERSIPGPGASLAALCGAMRVWSSEHVFGHPWDTVIKAAMRKYPNPMNPCVVGVDVLERSVDGRGRLHSHRLLSTEWGLPSLVRAILGTSRTLTYIREHSVVDPVEKKMELCSTNITLTNLVSVSERLVYTPHPEDPGKTVLTQEAVITVKGVSLGSYLESLMANTISSNAKKSSTASVFNDASPKKETEEKKRVWSMVLAGLGEAGAPGSQPSSGWSAVTSQDRRPGQWHCPWGRPAGSRAGCLAAYCTLSLHACSAAPEPGFLRRLWGLLCPSLSLICPPLSASSPADSWGLAKELSLCRGCPIPFPCL</sequence>
<organism evidence="2 3">
    <name type="scientific">Bos mutus grunniens</name>
    <name type="common">Wild yak</name>
    <name type="synonym">Bos grunniens</name>
    <dbReference type="NCBI Taxonomy" id="30521"/>
    <lineage>
        <taxon>Eukaryota</taxon>
        <taxon>Metazoa</taxon>
        <taxon>Chordata</taxon>
        <taxon>Craniata</taxon>
        <taxon>Vertebrata</taxon>
        <taxon>Euteleostomi</taxon>
        <taxon>Mammalia</taxon>
        <taxon>Eutheria</taxon>
        <taxon>Laurasiatheria</taxon>
        <taxon>Artiodactyla</taxon>
        <taxon>Ruminantia</taxon>
        <taxon>Pecora</taxon>
        <taxon>Bovidae</taxon>
        <taxon>Bovinae</taxon>
        <taxon>Bos</taxon>
    </lineage>
</organism>
<dbReference type="GeneTree" id="ENSGT00950000182810"/>
<accession>A0A8B9Z1T5</accession>
<protein>
    <recommendedName>
        <fullName evidence="1">PRELI/MSF1 domain-containing protein</fullName>
    </recommendedName>
</protein>
<dbReference type="Ensembl" id="ENSBGRT00000048386.1">
    <property type="protein sequence ID" value="ENSBGRP00000041718.1"/>
    <property type="gene ID" value="ENSBGRG00000026164.1"/>
</dbReference>
<evidence type="ECO:0000259" key="1">
    <source>
        <dbReference type="PROSITE" id="PS50904"/>
    </source>
</evidence>
<dbReference type="Proteomes" id="UP000694520">
    <property type="component" value="Chromosome 21"/>
</dbReference>
<feature type="domain" description="PRELI/MSF1" evidence="1">
    <location>
        <begin position="74"/>
        <end position="245"/>
    </location>
</feature>
<dbReference type="PANTHER" id="PTHR11158">
    <property type="entry name" value="MSF1/PX19 RELATED"/>
    <property type="match status" value="1"/>
</dbReference>
<dbReference type="InterPro" id="IPR006797">
    <property type="entry name" value="PRELI/MSF1_dom"/>
</dbReference>
<reference evidence="2" key="1">
    <citation type="submission" date="2019-05" db="EMBL/GenBank/DDBJ databases">
        <authorList>
            <person name="Zhang S."/>
            <person name="Liu J."/>
        </authorList>
    </citation>
    <scope>NUCLEOTIDE SEQUENCE [LARGE SCALE GENOMIC DNA]</scope>
</reference>
<name>A0A8B9Z1T5_BOSMU</name>
<dbReference type="AlphaFoldDB" id="A0A8B9Z1T5"/>
<dbReference type="GO" id="GO:0005758">
    <property type="term" value="C:mitochondrial intermembrane space"/>
    <property type="evidence" value="ECO:0007669"/>
    <property type="project" value="InterPro"/>
</dbReference>
<evidence type="ECO:0000313" key="2">
    <source>
        <dbReference type="Ensembl" id="ENSBGRP00000041718.1"/>
    </source>
</evidence>
<keyword evidence="3" id="KW-1185">Reference proteome</keyword>
<dbReference type="PROSITE" id="PS50904">
    <property type="entry name" value="PRELI_MSF1"/>
    <property type="match status" value="1"/>
</dbReference>
<proteinExistence type="predicted"/>
<dbReference type="Pfam" id="PF04707">
    <property type="entry name" value="PRELI"/>
    <property type="match status" value="1"/>
</dbReference>
<reference evidence="2" key="2">
    <citation type="submission" date="2025-08" db="UniProtKB">
        <authorList>
            <consortium name="Ensembl"/>
        </authorList>
    </citation>
    <scope>IDENTIFICATION</scope>
</reference>
<dbReference type="InterPro" id="IPR037365">
    <property type="entry name" value="Slowmo/Ups"/>
</dbReference>
<evidence type="ECO:0000313" key="3">
    <source>
        <dbReference type="Proteomes" id="UP000694520"/>
    </source>
</evidence>